<organism evidence="1 2">
    <name type="scientific">Mytilus coruscus</name>
    <name type="common">Sea mussel</name>
    <dbReference type="NCBI Taxonomy" id="42192"/>
    <lineage>
        <taxon>Eukaryota</taxon>
        <taxon>Metazoa</taxon>
        <taxon>Spiralia</taxon>
        <taxon>Lophotrochozoa</taxon>
        <taxon>Mollusca</taxon>
        <taxon>Bivalvia</taxon>
        <taxon>Autobranchia</taxon>
        <taxon>Pteriomorphia</taxon>
        <taxon>Mytilida</taxon>
        <taxon>Mytiloidea</taxon>
        <taxon>Mytilidae</taxon>
        <taxon>Mytilinae</taxon>
        <taxon>Mytilus</taxon>
    </lineage>
</organism>
<name>A0A6J8ENI5_MYTCO</name>
<sequence length="150" mass="17031">MRTQLQSHQIHVDEQLQTHLQETASMFSDVKKTQLDLTERAEVLENVVEDVKRIQADIEATNIKTVMSIIDKSRNVIPEGNKGTRQNLDDYPSRLHNHLDDAMLQVEKRNTTDERKQNITTQANSLLTSHMENESYIVPNAVGAGLALLN</sequence>
<reference evidence="1 2" key="1">
    <citation type="submission" date="2020-06" db="EMBL/GenBank/DDBJ databases">
        <authorList>
            <person name="Li R."/>
            <person name="Bekaert M."/>
        </authorList>
    </citation>
    <scope>NUCLEOTIDE SEQUENCE [LARGE SCALE GENOMIC DNA]</scope>
    <source>
        <strain evidence="2">wild</strain>
    </source>
</reference>
<evidence type="ECO:0000313" key="2">
    <source>
        <dbReference type="Proteomes" id="UP000507470"/>
    </source>
</evidence>
<evidence type="ECO:0000313" key="1">
    <source>
        <dbReference type="EMBL" id="CAC5421125.1"/>
    </source>
</evidence>
<dbReference type="AlphaFoldDB" id="A0A6J8ENI5"/>
<gene>
    <name evidence="1" type="ORF">MCOR_53276</name>
</gene>
<dbReference type="Proteomes" id="UP000507470">
    <property type="component" value="Unassembled WGS sequence"/>
</dbReference>
<protein>
    <submittedName>
        <fullName evidence="1">Uncharacterized protein</fullName>
    </submittedName>
</protein>
<accession>A0A6J8ENI5</accession>
<keyword evidence="2" id="KW-1185">Reference proteome</keyword>
<dbReference type="EMBL" id="CACVKT020009209">
    <property type="protein sequence ID" value="CAC5421125.1"/>
    <property type="molecule type" value="Genomic_DNA"/>
</dbReference>
<proteinExistence type="predicted"/>